<keyword evidence="1" id="KW-0812">Transmembrane</keyword>
<evidence type="ECO:0000313" key="2">
    <source>
        <dbReference type="EMBL" id="KKN25983.1"/>
    </source>
</evidence>
<protein>
    <submittedName>
        <fullName evidence="2">Uncharacterized protein</fullName>
    </submittedName>
</protein>
<keyword evidence="1" id="KW-0472">Membrane</keyword>
<reference evidence="2" key="1">
    <citation type="journal article" date="2015" name="Nature">
        <title>Complex archaea that bridge the gap between prokaryotes and eukaryotes.</title>
        <authorList>
            <person name="Spang A."/>
            <person name="Saw J.H."/>
            <person name="Jorgensen S.L."/>
            <person name="Zaremba-Niedzwiedzka K."/>
            <person name="Martijn J."/>
            <person name="Lind A.E."/>
            <person name="van Eijk R."/>
            <person name="Schleper C."/>
            <person name="Guy L."/>
            <person name="Ettema T.J."/>
        </authorList>
    </citation>
    <scope>NUCLEOTIDE SEQUENCE</scope>
</reference>
<keyword evidence="1" id="KW-1133">Transmembrane helix</keyword>
<name>A0A0F9S9E2_9ZZZZ</name>
<accession>A0A0F9S9E2</accession>
<evidence type="ECO:0000256" key="1">
    <source>
        <dbReference type="SAM" id="Phobius"/>
    </source>
</evidence>
<organism evidence="2">
    <name type="scientific">marine sediment metagenome</name>
    <dbReference type="NCBI Taxonomy" id="412755"/>
    <lineage>
        <taxon>unclassified sequences</taxon>
        <taxon>metagenomes</taxon>
        <taxon>ecological metagenomes</taxon>
    </lineage>
</organism>
<gene>
    <name evidence="2" type="ORF">LCGC14_0879210</name>
</gene>
<dbReference type="EMBL" id="LAZR01002755">
    <property type="protein sequence ID" value="KKN25983.1"/>
    <property type="molecule type" value="Genomic_DNA"/>
</dbReference>
<comment type="caution">
    <text evidence="2">The sequence shown here is derived from an EMBL/GenBank/DDBJ whole genome shotgun (WGS) entry which is preliminary data.</text>
</comment>
<dbReference type="AlphaFoldDB" id="A0A0F9S9E2"/>
<sequence length="56" mass="6293">MSELMAAVYVMTAMYGGPGLWMIYTGNSYGWLEFVWPAGNRSIQTLLWLQDSVGTK</sequence>
<proteinExistence type="predicted"/>
<feature type="transmembrane region" description="Helical" evidence="1">
    <location>
        <begin position="6"/>
        <end position="24"/>
    </location>
</feature>